<evidence type="ECO:0000256" key="7">
    <source>
        <dbReference type="ARBA" id="ARBA00022723"/>
    </source>
</evidence>
<dbReference type="AlphaFoldDB" id="A0A8J7DCI4"/>
<name>A0A8J7DCI4_DESMC</name>
<keyword evidence="12 13" id="KW-0472">Membrane</keyword>
<evidence type="ECO:0000256" key="13">
    <source>
        <dbReference type="SAM" id="Phobius"/>
    </source>
</evidence>
<evidence type="ECO:0000256" key="4">
    <source>
        <dbReference type="ARBA" id="ARBA00022475"/>
    </source>
</evidence>
<feature type="domain" description="Peptidase M50" evidence="14">
    <location>
        <begin position="125"/>
        <end position="176"/>
    </location>
</feature>
<comment type="similarity">
    <text evidence="3">Belongs to the peptidase M50B family.</text>
</comment>
<sequence>MFIETLFTEPIYFFRIIIIVIFSITLHELAHGWAAMSQGDNTPQKTGHLTLNPVVHMGKESIIFLCLMGIAWGQMPVNPSKFRSPKLGNILVSAAGPLSNLTLGILFIAVLKLIANFSLPGLFSVEFLYLAARINLILFLFNLLPIPPLDGFHVFSEIFPKLKALENTQFGLFAMMLLFIIPEFGTGLSTIADLVIRSALGVESLSF</sequence>
<evidence type="ECO:0000256" key="6">
    <source>
        <dbReference type="ARBA" id="ARBA00022692"/>
    </source>
</evidence>
<keyword evidence="7" id="KW-0479">Metal-binding</keyword>
<feature type="transmembrane region" description="Helical" evidence="13">
    <location>
        <begin position="127"/>
        <end position="149"/>
    </location>
</feature>
<dbReference type="Proteomes" id="UP000622533">
    <property type="component" value="Unassembled WGS sequence"/>
</dbReference>
<dbReference type="InterPro" id="IPR044537">
    <property type="entry name" value="Rip2-like"/>
</dbReference>
<dbReference type="RefSeq" id="WP_193915004.1">
    <property type="nucleotide sequence ID" value="NZ_JADEXS020000001.1"/>
</dbReference>
<evidence type="ECO:0000256" key="12">
    <source>
        <dbReference type="ARBA" id="ARBA00023136"/>
    </source>
</evidence>
<dbReference type="EMBL" id="JADEXS010000075">
    <property type="protein sequence ID" value="MBE9022365.1"/>
    <property type="molecule type" value="Genomic_DNA"/>
</dbReference>
<dbReference type="PANTHER" id="PTHR35864">
    <property type="entry name" value="ZINC METALLOPROTEASE MJ0611-RELATED"/>
    <property type="match status" value="1"/>
</dbReference>
<feature type="transmembrane region" description="Helical" evidence="13">
    <location>
        <begin position="87"/>
        <end position="115"/>
    </location>
</feature>
<keyword evidence="8" id="KW-0378">Hydrolase</keyword>
<keyword evidence="4" id="KW-1003">Cell membrane</keyword>
<feature type="transmembrane region" description="Helical" evidence="13">
    <location>
        <begin position="54"/>
        <end position="75"/>
    </location>
</feature>
<dbReference type="CDD" id="cd06158">
    <property type="entry name" value="S2P-M50_like_1"/>
    <property type="match status" value="1"/>
</dbReference>
<reference evidence="15" key="1">
    <citation type="submission" date="2020-10" db="EMBL/GenBank/DDBJ databases">
        <authorList>
            <person name="Castelo-Branco R."/>
            <person name="Eusebio N."/>
            <person name="Adriana R."/>
            <person name="Vieira A."/>
            <person name="Brugerolle De Fraissinette N."/>
            <person name="Rezende De Castro R."/>
            <person name="Schneider M.P."/>
            <person name="Vasconcelos V."/>
            <person name="Leao P.N."/>
        </authorList>
    </citation>
    <scope>NUCLEOTIDE SEQUENCE</scope>
    <source>
        <strain evidence="15">LEGE 12446</strain>
    </source>
</reference>
<evidence type="ECO:0000256" key="9">
    <source>
        <dbReference type="ARBA" id="ARBA00022833"/>
    </source>
</evidence>
<dbReference type="GO" id="GO:0046872">
    <property type="term" value="F:metal ion binding"/>
    <property type="evidence" value="ECO:0007669"/>
    <property type="project" value="UniProtKB-KW"/>
</dbReference>
<evidence type="ECO:0000256" key="10">
    <source>
        <dbReference type="ARBA" id="ARBA00022989"/>
    </source>
</evidence>
<comment type="subcellular location">
    <subcellularLocation>
        <location evidence="2">Cell membrane</location>
        <topology evidence="2">Multi-pass membrane protein</topology>
    </subcellularLocation>
</comment>
<evidence type="ECO:0000256" key="8">
    <source>
        <dbReference type="ARBA" id="ARBA00022801"/>
    </source>
</evidence>
<keyword evidence="10 13" id="KW-1133">Transmembrane helix</keyword>
<dbReference type="InterPro" id="IPR052348">
    <property type="entry name" value="Metallopeptidase_M50B"/>
</dbReference>
<evidence type="ECO:0000256" key="1">
    <source>
        <dbReference type="ARBA" id="ARBA00001947"/>
    </source>
</evidence>
<comment type="cofactor">
    <cofactor evidence="1">
        <name>Zn(2+)</name>
        <dbReference type="ChEBI" id="CHEBI:29105"/>
    </cofactor>
</comment>
<feature type="transmembrane region" description="Helical" evidence="13">
    <location>
        <begin position="12"/>
        <end position="34"/>
    </location>
</feature>
<dbReference type="GO" id="GO:0005886">
    <property type="term" value="C:plasma membrane"/>
    <property type="evidence" value="ECO:0007669"/>
    <property type="project" value="UniProtKB-SubCell"/>
</dbReference>
<dbReference type="GO" id="GO:0008237">
    <property type="term" value="F:metallopeptidase activity"/>
    <property type="evidence" value="ECO:0007669"/>
    <property type="project" value="UniProtKB-KW"/>
</dbReference>
<evidence type="ECO:0000313" key="16">
    <source>
        <dbReference type="Proteomes" id="UP000622533"/>
    </source>
</evidence>
<dbReference type="InterPro" id="IPR008915">
    <property type="entry name" value="Peptidase_M50"/>
</dbReference>
<evidence type="ECO:0000256" key="11">
    <source>
        <dbReference type="ARBA" id="ARBA00023049"/>
    </source>
</evidence>
<accession>A0A8J7DCI4</accession>
<keyword evidence="16" id="KW-1185">Reference proteome</keyword>
<keyword evidence="11" id="KW-0482">Metalloprotease</keyword>
<keyword evidence="9" id="KW-0862">Zinc</keyword>
<evidence type="ECO:0000256" key="5">
    <source>
        <dbReference type="ARBA" id="ARBA00022670"/>
    </source>
</evidence>
<keyword evidence="6 13" id="KW-0812">Transmembrane</keyword>
<protein>
    <submittedName>
        <fullName evidence="15">Site-2 protease family protein</fullName>
    </submittedName>
</protein>
<dbReference type="GO" id="GO:0006508">
    <property type="term" value="P:proteolysis"/>
    <property type="evidence" value="ECO:0007669"/>
    <property type="project" value="UniProtKB-KW"/>
</dbReference>
<dbReference type="PANTHER" id="PTHR35864:SF1">
    <property type="entry name" value="ZINC METALLOPROTEASE YWHC-RELATED"/>
    <property type="match status" value="1"/>
</dbReference>
<evidence type="ECO:0000256" key="3">
    <source>
        <dbReference type="ARBA" id="ARBA00007931"/>
    </source>
</evidence>
<organism evidence="15 16">
    <name type="scientific">Desmonostoc muscorum LEGE 12446</name>
    <dbReference type="NCBI Taxonomy" id="1828758"/>
    <lineage>
        <taxon>Bacteria</taxon>
        <taxon>Bacillati</taxon>
        <taxon>Cyanobacteriota</taxon>
        <taxon>Cyanophyceae</taxon>
        <taxon>Nostocales</taxon>
        <taxon>Nostocaceae</taxon>
        <taxon>Desmonostoc</taxon>
    </lineage>
</organism>
<dbReference type="Pfam" id="PF02163">
    <property type="entry name" value="Peptidase_M50"/>
    <property type="match status" value="2"/>
</dbReference>
<proteinExistence type="inferred from homology"/>
<feature type="transmembrane region" description="Helical" evidence="13">
    <location>
        <begin position="170"/>
        <end position="196"/>
    </location>
</feature>
<comment type="caution">
    <text evidence="15">The sequence shown here is derived from an EMBL/GenBank/DDBJ whole genome shotgun (WGS) entry which is preliminary data.</text>
</comment>
<evidence type="ECO:0000259" key="14">
    <source>
        <dbReference type="Pfam" id="PF02163"/>
    </source>
</evidence>
<feature type="domain" description="Peptidase M50" evidence="14">
    <location>
        <begin position="16"/>
        <end position="112"/>
    </location>
</feature>
<gene>
    <name evidence="15" type="ORF">IQ276_07965</name>
</gene>
<evidence type="ECO:0000313" key="15">
    <source>
        <dbReference type="EMBL" id="MBE9022365.1"/>
    </source>
</evidence>
<evidence type="ECO:0000256" key="2">
    <source>
        <dbReference type="ARBA" id="ARBA00004651"/>
    </source>
</evidence>
<keyword evidence="5 15" id="KW-0645">Protease</keyword>